<protein>
    <submittedName>
        <fullName evidence="1">Uncharacterized protein</fullName>
    </submittedName>
</protein>
<dbReference type="RefSeq" id="WP_099068994.1">
    <property type="nucleotide sequence ID" value="NZ_LAHD01000138.1"/>
</dbReference>
<proteinExistence type="predicted"/>
<dbReference type="GeneID" id="57098186"/>
<organism evidence="1 2">
    <name type="scientific">Nostoc linckia z8</name>
    <dbReference type="NCBI Taxonomy" id="1628746"/>
    <lineage>
        <taxon>Bacteria</taxon>
        <taxon>Bacillati</taxon>
        <taxon>Cyanobacteriota</taxon>
        <taxon>Cyanophyceae</taxon>
        <taxon>Nostocales</taxon>
        <taxon>Nostocaceae</taxon>
        <taxon>Nostoc</taxon>
    </lineage>
</organism>
<comment type="caution">
    <text evidence="1">The sequence shown here is derived from an EMBL/GenBank/DDBJ whole genome shotgun (WGS) entry which is preliminary data.</text>
</comment>
<dbReference type="Proteomes" id="UP000222310">
    <property type="component" value="Unassembled WGS sequence"/>
</dbReference>
<accession>A0A9Q6EHY7</accession>
<reference evidence="1 2" key="1">
    <citation type="submission" date="2015-02" db="EMBL/GenBank/DDBJ databases">
        <title>Nostoc linckia genome annotation.</title>
        <authorList>
            <person name="Zhou Z."/>
        </authorList>
    </citation>
    <scope>NUCLEOTIDE SEQUENCE [LARGE SCALE GENOMIC DNA]</scope>
    <source>
        <strain evidence="2">z8</strain>
    </source>
</reference>
<dbReference type="AlphaFoldDB" id="A0A9Q6EHY7"/>
<name>A0A9Q6EHY7_NOSLI</name>
<evidence type="ECO:0000313" key="1">
    <source>
        <dbReference type="EMBL" id="PHJ95771.1"/>
    </source>
</evidence>
<gene>
    <name evidence="1" type="ORF">VF08_31320</name>
</gene>
<dbReference type="EMBL" id="LAHD01000138">
    <property type="protein sequence ID" value="PHJ95771.1"/>
    <property type="molecule type" value="Genomic_DNA"/>
</dbReference>
<sequence length="106" mass="12008">MSKGGRTSTTWEGGSTWRSGKTKLIRVPEAIADEVMCCARAIDAGKAVLHGNRADIVESAIARYIEMRGKNLHPNQYSKGKGLDTRSRTWDELRRFQEWVKNQENK</sequence>
<evidence type="ECO:0000313" key="2">
    <source>
        <dbReference type="Proteomes" id="UP000222310"/>
    </source>
</evidence>